<dbReference type="AlphaFoldDB" id="A0AAN5YVW1"/>
<dbReference type="Proteomes" id="UP000465220">
    <property type="component" value="Unassembled WGS sequence"/>
</dbReference>
<keyword evidence="3" id="KW-1185">Reference proteome</keyword>
<evidence type="ECO:0000313" key="1">
    <source>
        <dbReference type="EMBL" id="GFF73017.1"/>
    </source>
</evidence>
<gene>
    <name evidence="2" type="ORF">CNMCM8927_004498</name>
    <name evidence="1" type="ORF">IFM60648_03831</name>
</gene>
<name>A0AAN5YVW1_ASPLE</name>
<protein>
    <submittedName>
        <fullName evidence="2">Uncharacterized protein</fullName>
    </submittedName>
</protein>
<evidence type="ECO:0000313" key="3">
    <source>
        <dbReference type="Proteomes" id="UP000465220"/>
    </source>
</evidence>
<evidence type="ECO:0000313" key="2">
    <source>
        <dbReference type="EMBL" id="KAF4206725.1"/>
    </source>
</evidence>
<comment type="caution">
    <text evidence="2">The sequence shown here is derived from an EMBL/GenBank/DDBJ whole genome shotgun (WGS) entry which is preliminary data.</text>
</comment>
<reference evidence="2" key="1">
    <citation type="journal article" date="2020" name="bioRxiv">
        <title>Genomic and phenotypic heterogeneity of clinical isolates of the human pathogens Aspergillus fumigatus, Aspergillus lentulus and Aspergillus fumigatiaffinis.</title>
        <authorList>
            <person name="dos Santos R.A.C."/>
            <person name="Steenwyk J.L."/>
            <person name="Rivero-Menendez O."/>
            <person name="Mead M.E."/>
            <person name="Silva L.P."/>
            <person name="Bastos R.W."/>
            <person name="Alastruey-Izquierdo A."/>
            <person name="Goldman G.H."/>
            <person name="Rokas A."/>
        </authorList>
    </citation>
    <scope>NUCLEOTIDE SEQUENCE</scope>
    <source>
        <strain evidence="2">CNM-CM8927</strain>
    </source>
</reference>
<dbReference type="EMBL" id="JAAAPU010000026">
    <property type="protein sequence ID" value="KAF4206725.1"/>
    <property type="molecule type" value="Genomic_DNA"/>
</dbReference>
<reference evidence="2" key="3">
    <citation type="submission" date="2020-04" db="EMBL/GenBank/DDBJ databases">
        <authorList>
            <person name="Santos R.A.C."/>
            <person name="Steenwyk J.L."/>
            <person name="Rivero-Menendez O."/>
            <person name="Mead M.E."/>
            <person name="Silva L.P."/>
            <person name="Bastos R.W."/>
            <person name="Alastruey-Izquierdo A."/>
            <person name="Goldman G.H."/>
            <person name="Rokas A."/>
        </authorList>
    </citation>
    <scope>NUCLEOTIDE SEQUENCE</scope>
    <source>
        <strain evidence="2">CNM-CM8927</strain>
    </source>
</reference>
<accession>A0AAN5YVW1</accession>
<reference evidence="1 3" key="2">
    <citation type="submission" date="2020-01" db="EMBL/GenBank/DDBJ databases">
        <title>Draft genome sequence of Aspergillus lentulus IFM 60648.</title>
        <authorList>
            <person name="Takahashi H."/>
            <person name="Yaguchi T."/>
        </authorList>
    </citation>
    <scope>NUCLEOTIDE SEQUENCE [LARGE SCALE GENOMIC DNA]</scope>
    <source>
        <strain evidence="1 3">IFM 60648</strain>
    </source>
</reference>
<evidence type="ECO:0000313" key="4">
    <source>
        <dbReference type="Proteomes" id="UP000649114"/>
    </source>
</evidence>
<dbReference type="EMBL" id="BLKI01000017">
    <property type="protein sequence ID" value="GFF73017.1"/>
    <property type="molecule type" value="Genomic_DNA"/>
</dbReference>
<sequence>MAANNPNVTRATKDQYTVVYWMINDPKGGFQEHTLGSKGGPPQFVSISKSDIAKNPQLKALDEKTLKTATIDRQGVINVDIGGKEVPFVNVQAQIGEKPNRHTYSHVNVVADREVGTELIRKAMNESLDSADSRWIVEASSNKYVIQASRPA</sequence>
<proteinExistence type="predicted"/>
<organism evidence="2 4">
    <name type="scientific">Aspergillus lentulus</name>
    <dbReference type="NCBI Taxonomy" id="293939"/>
    <lineage>
        <taxon>Eukaryota</taxon>
        <taxon>Fungi</taxon>
        <taxon>Dikarya</taxon>
        <taxon>Ascomycota</taxon>
        <taxon>Pezizomycotina</taxon>
        <taxon>Eurotiomycetes</taxon>
        <taxon>Eurotiomycetidae</taxon>
        <taxon>Eurotiales</taxon>
        <taxon>Aspergillaceae</taxon>
        <taxon>Aspergillus</taxon>
        <taxon>Aspergillus subgen. Fumigati</taxon>
    </lineage>
</organism>
<dbReference type="Proteomes" id="UP000649114">
    <property type="component" value="Unassembled WGS sequence"/>
</dbReference>